<dbReference type="Gramene" id="Psat03G0109000-T1">
    <property type="protein sequence ID" value="KAI5425151.1"/>
    <property type="gene ID" value="KIW84_031090"/>
</dbReference>
<dbReference type="Proteomes" id="UP001058974">
    <property type="component" value="Chromosome 3"/>
</dbReference>
<feature type="compositionally biased region" description="Low complexity" evidence="3">
    <location>
        <begin position="10"/>
        <end position="25"/>
    </location>
</feature>
<feature type="domain" description="RSE1/DDB1/CPSF1 second beta-propeller" evidence="6">
    <location>
        <begin position="514"/>
        <end position="894"/>
    </location>
</feature>
<dbReference type="InterPro" id="IPR004871">
    <property type="entry name" value="RSE1/DDB1/CPSF1_C"/>
</dbReference>
<name>A0A9D5AZV3_PEA</name>
<evidence type="ECO:0000259" key="6">
    <source>
        <dbReference type="Pfam" id="PF23726"/>
    </source>
</evidence>
<dbReference type="GO" id="GO:0003676">
    <property type="term" value="F:nucleic acid binding"/>
    <property type="evidence" value="ECO:0007669"/>
    <property type="project" value="InterPro"/>
</dbReference>
<dbReference type="InterPro" id="IPR058543">
    <property type="entry name" value="Beta-prop_RSE1/DDB1/CPSF1_2nd"/>
</dbReference>
<dbReference type="PANTHER" id="PTHR10644">
    <property type="entry name" value="DNA REPAIR/RNA PROCESSING CPSF FAMILY"/>
    <property type="match status" value="1"/>
</dbReference>
<keyword evidence="8" id="KW-1185">Reference proteome</keyword>
<sequence>MAVSEEECSSVKSGSPSSSSPSSSPRYYLSKCVLRGSAVLQVLYANLRSPSSNDVVFGKETSIELVVIDEDGNVQTVCDQPVFGIIKDLAVLPWNEKFRARRPQTQGKDLLVALSDSGKLSLLTFCNEMNRFFPITHVQLSNPGFMRDIPGRMLTVDSSGCFIAASAYEDRLALFSMSTSMTGSDIIDERIIYPSESEWTASTSRTMEKTSISGTIWSMCFISLDFRQSSNEHNPVLAIILNRRGAALNELLLLEWNVKAHTISVISQYVDAGHLAHSIAEVPNSSGLAFLFRAGDVLLMDFRDPHNPLCVYKTCLNVLPFAIEEQTYMDDSCKLHDLDDEGFSVVACALLQLSDFDPMCIDSDSGNTNSGPKYICSWSWEPENHKVPRMIFCVDTGEFFMIEVFLDSDGPKFSLSECLYKGLPSKELLWVKGGYLASMVEMGDSVVLKLRDGRLSFKNLIQNISPIFDVAAGDYHDEKHEQMFACCGVTPEGSLRIIRSGINVEKLLRTPSTYEGVAGTWTVRMKITDSYHSFLVLSFLGETRILSVGLSFTDVTDSVGFQPNVCTLACGLVSDGLLVQIYQSTVKLCLPTKDGHSEGIPLSSPICTSWSPDNLNISLGAVGHNFIVVSTSNPCFLFILGVRVLSGYQYEIYEMQHLELQNELSCISIPRPMYGKKQSNSSISENNSSTASFVSGVDINKTFVIGTHRPSVEIWSFDPNGGVTVVACGTISLKSTMGTAKSFCIPQDVRLVSVDKYYVLAGLRNGMLLRFEWPTESSHSSSINVVDTALSSINLVNSMAMAINVRNNLPCMLQLIAIRRIGITPVFLVPLDDTLDADIIALSDRAWLLHSARHSISYTSISFQPSSHVTPVCSIDCPKGILFVAENSLHLVEMVHSKRLNMRKFHLEGTPRKVLYHNESRMLLVMRTELSIGTCLSDICCVDPLSGSVVSSFRLKLGETATSMELIRFGSEQVLVVGTSLYSGPPVIPSGEAENAKGRLLVLCLVHVQNSDCGSMTFCSKAGSSSQKTSPFNEIVGHAPEQLSSSSLGSSSDDNSSDGSKLDENEIWQFRLACATTWHGVVQAICPYLDRYFLASAGNTFYVCGFPNDTPQRVKRYAAGRTRFMIKSLTAYVGRIAVGDVRDGILFFSYHEEAKKLEQLYGDRSLRLVANCLLMDDNTAIVSDRKGSIAVLCSDHLEDTLVTSITISTKTVVIYVAWYGNSTEDMYKYMIFPKGHWGIRDENGILEEDLILGEDGLTWDVVGDTTEDNELTRVTRHQSRPTSSYSYRLPADDVLSGGIGFGPKTNVDDSLQNIVLACTLLGSIMIFIPLSREEYELLEAVQARLVVHHLTAPVLGNDHTEFRSRENPAEVPKILDGDMLTQFLELTNMQQNSILSLEPPEDMVKPSLKPLLTQYSVNQVIQLLERVHYALN</sequence>
<feature type="domain" description="RSE1/DDB1/CPSF1 C-terminal" evidence="4">
    <location>
        <begin position="1312"/>
        <end position="1384"/>
    </location>
</feature>
<comment type="subcellular location">
    <subcellularLocation>
        <location evidence="1">Nucleus</location>
    </subcellularLocation>
</comment>
<evidence type="ECO:0000313" key="8">
    <source>
        <dbReference type="Proteomes" id="UP001058974"/>
    </source>
</evidence>
<proteinExistence type="predicted"/>
<dbReference type="InterPro" id="IPR050358">
    <property type="entry name" value="RSE1/DDB1/CFT1"/>
</dbReference>
<organism evidence="7 8">
    <name type="scientific">Pisum sativum</name>
    <name type="common">Garden pea</name>
    <name type="synonym">Lathyrus oleraceus</name>
    <dbReference type="NCBI Taxonomy" id="3888"/>
    <lineage>
        <taxon>Eukaryota</taxon>
        <taxon>Viridiplantae</taxon>
        <taxon>Streptophyta</taxon>
        <taxon>Embryophyta</taxon>
        <taxon>Tracheophyta</taxon>
        <taxon>Spermatophyta</taxon>
        <taxon>Magnoliopsida</taxon>
        <taxon>eudicotyledons</taxon>
        <taxon>Gunneridae</taxon>
        <taxon>Pentapetalae</taxon>
        <taxon>rosids</taxon>
        <taxon>fabids</taxon>
        <taxon>Fabales</taxon>
        <taxon>Fabaceae</taxon>
        <taxon>Papilionoideae</taxon>
        <taxon>50 kb inversion clade</taxon>
        <taxon>NPAAA clade</taxon>
        <taxon>Hologalegina</taxon>
        <taxon>IRL clade</taxon>
        <taxon>Fabeae</taxon>
        <taxon>Lathyrus</taxon>
    </lineage>
</organism>
<gene>
    <name evidence="7" type="ORF">KIW84_031090</name>
</gene>
<comment type="caution">
    <text evidence="7">The sequence shown here is derived from an EMBL/GenBank/DDBJ whole genome shotgun (WGS) entry which is preliminary data.</text>
</comment>
<evidence type="ECO:0000256" key="1">
    <source>
        <dbReference type="ARBA" id="ARBA00004123"/>
    </source>
</evidence>
<evidence type="ECO:0000259" key="4">
    <source>
        <dbReference type="Pfam" id="PF03178"/>
    </source>
</evidence>
<evidence type="ECO:0000256" key="3">
    <source>
        <dbReference type="SAM" id="MobiDB-lite"/>
    </source>
</evidence>
<dbReference type="Gene3D" id="2.130.10.10">
    <property type="entry name" value="YVTN repeat-like/Quinoprotein amine dehydrogenase"/>
    <property type="match status" value="2"/>
</dbReference>
<protein>
    <submittedName>
        <fullName evidence="7">Uncharacterized protein</fullName>
    </submittedName>
</protein>
<feature type="region of interest" description="Disordered" evidence="3">
    <location>
        <begin position="1"/>
        <end position="25"/>
    </location>
</feature>
<feature type="domain" description="RSE1/DDB1/CPSF1 C-terminal" evidence="4">
    <location>
        <begin position="1070"/>
        <end position="1195"/>
    </location>
</feature>
<dbReference type="InterPro" id="IPR018846">
    <property type="entry name" value="Beta-prop_RSE1/DDB1/CPSF1_1st"/>
</dbReference>
<evidence type="ECO:0000256" key="2">
    <source>
        <dbReference type="ARBA" id="ARBA00023242"/>
    </source>
</evidence>
<evidence type="ECO:0000313" key="7">
    <source>
        <dbReference type="EMBL" id="KAI5425151.1"/>
    </source>
</evidence>
<dbReference type="Pfam" id="PF23726">
    <property type="entry name" value="Beta-prop_RSE1_2nd"/>
    <property type="match status" value="1"/>
</dbReference>
<dbReference type="EMBL" id="JAMSHJ010000003">
    <property type="protein sequence ID" value="KAI5425151.1"/>
    <property type="molecule type" value="Genomic_DNA"/>
</dbReference>
<dbReference type="InterPro" id="IPR015943">
    <property type="entry name" value="WD40/YVTN_repeat-like_dom_sf"/>
</dbReference>
<dbReference type="Pfam" id="PF10433">
    <property type="entry name" value="Beta-prop_RSE1_1st"/>
    <property type="match status" value="1"/>
</dbReference>
<reference evidence="7 8" key="1">
    <citation type="journal article" date="2022" name="Nat. Genet.">
        <title>Improved pea reference genome and pan-genome highlight genomic features and evolutionary characteristics.</title>
        <authorList>
            <person name="Yang T."/>
            <person name="Liu R."/>
            <person name="Luo Y."/>
            <person name="Hu S."/>
            <person name="Wang D."/>
            <person name="Wang C."/>
            <person name="Pandey M.K."/>
            <person name="Ge S."/>
            <person name="Xu Q."/>
            <person name="Li N."/>
            <person name="Li G."/>
            <person name="Huang Y."/>
            <person name="Saxena R.K."/>
            <person name="Ji Y."/>
            <person name="Li M."/>
            <person name="Yan X."/>
            <person name="He Y."/>
            <person name="Liu Y."/>
            <person name="Wang X."/>
            <person name="Xiang C."/>
            <person name="Varshney R.K."/>
            <person name="Ding H."/>
            <person name="Gao S."/>
            <person name="Zong X."/>
        </authorList>
    </citation>
    <scope>NUCLEOTIDE SEQUENCE [LARGE SCALE GENOMIC DNA]</scope>
    <source>
        <strain evidence="7 8">cv. Zhongwan 6</strain>
    </source>
</reference>
<feature type="domain" description="RSE1/DDB1/CPSF1 first beta-propeller" evidence="5">
    <location>
        <begin position="39"/>
        <end position="462"/>
    </location>
</feature>
<dbReference type="GO" id="GO:0005634">
    <property type="term" value="C:nucleus"/>
    <property type="evidence" value="ECO:0007669"/>
    <property type="project" value="UniProtKB-SubCell"/>
</dbReference>
<evidence type="ECO:0000259" key="5">
    <source>
        <dbReference type="Pfam" id="PF10433"/>
    </source>
</evidence>
<keyword evidence="2" id="KW-0539">Nucleus</keyword>
<dbReference type="Pfam" id="PF03178">
    <property type="entry name" value="CPSF_A"/>
    <property type="match status" value="2"/>
</dbReference>
<accession>A0A9D5AZV3</accession>